<keyword evidence="1 2" id="KW-0694">RNA-binding</keyword>
<keyword evidence="6" id="KW-1185">Reference proteome</keyword>
<reference evidence="5 6" key="1">
    <citation type="submission" date="2020-06" db="EMBL/GenBank/DDBJ databases">
        <authorList>
            <consortium name="Wellcome Sanger Institute Data Sharing"/>
        </authorList>
    </citation>
    <scope>NUCLEOTIDE SEQUENCE [LARGE SCALE GENOMIC DNA]</scope>
</reference>
<dbReference type="PANTHER" id="PTHR11176">
    <property type="entry name" value="BOULE-RELATED"/>
    <property type="match status" value="1"/>
</dbReference>
<dbReference type="InterPro" id="IPR035979">
    <property type="entry name" value="RBD_domain_sf"/>
</dbReference>
<feature type="domain" description="RRM" evidence="4">
    <location>
        <begin position="69"/>
        <end position="157"/>
    </location>
</feature>
<dbReference type="Proteomes" id="UP000694580">
    <property type="component" value="Chromosome 5"/>
</dbReference>
<reference evidence="5" key="3">
    <citation type="submission" date="2025-09" db="UniProtKB">
        <authorList>
            <consortium name="Ensembl"/>
        </authorList>
    </citation>
    <scope>IDENTIFICATION</scope>
</reference>
<dbReference type="GO" id="GO:0045948">
    <property type="term" value="P:positive regulation of translational initiation"/>
    <property type="evidence" value="ECO:0007669"/>
    <property type="project" value="TreeGrafter"/>
</dbReference>
<evidence type="ECO:0000313" key="6">
    <source>
        <dbReference type="Proteomes" id="UP000694580"/>
    </source>
</evidence>
<name>A0AAY4AZ58_9TELE</name>
<evidence type="ECO:0000256" key="1">
    <source>
        <dbReference type="ARBA" id="ARBA00022884"/>
    </source>
</evidence>
<evidence type="ECO:0000259" key="4">
    <source>
        <dbReference type="PROSITE" id="PS50102"/>
    </source>
</evidence>
<dbReference type="PANTHER" id="PTHR11176:SF57">
    <property type="entry name" value="PROTEIN BOULE"/>
    <property type="match status" value="1"/>
</dbReference>
<feature type="compositionally biased region" description="Basic and acidic residues" evidence="3">
    <location>
        <begin position="40"/>
        <end position="50"/>
    </location>
</feature>
<feature type="region of interest" description="Disordered" evidence="3">
    <location>
        <begin position="326"/>
        <end position="351"/>
    </location>
</feature>
<accession>A0AAY4AZ58</accession>
<organism evidence="5 6">
    <name type="scientific">Denticeps clupeoides</name>
    <name type="common">denticle herring</name>
    <dbReference type="NCBI Taxonomy" id="299321"/>
    <lineage>
        <taxon>Eukaryota</taxon>
        <taxon>Metazoa</taxon>
        <taxon>Chordata</taxon>
        <taxon>Craniata</taxon>
        <taxon>Vertebrata</taxon>
        <taxon>Euteleostomi</taxon>
        <taxon>Actinopterygii</taxon>
        <taxon>Neopterygii</taxon>
        <taxon>Teleostei</taxon>
        <taxon>Clupei</taxon>
        <taxon>Clupeiformes</taxon>
        <taxon>Denticipitoidei</taxon>
        <taxon>Denticipitidae</taxon>
        <taxon>Denticeps</taxon>
    </lineage>
</organism>
<evidence type="ECO:0000256" key="3">
    <source>
        <dbReference type="SAM" id="MobiDB-lite"/>
    </source>
</evidence>
<sequence length="351" mass="39543">MPCPCRLESHFRDGDRNIKPGQHAHGGRRQPRCHRPPRVPLRDGHPESHLRGRNRRQGECFFFFDCGRIIFLLSSFPPTLSPLHVLVCDTQTNEVDLRRLFSHFGQVKEVKIVIDRAGVSKGYGFVTFETQEDALKVFQADKIFCQNKRLNIGQAVRRQQAGPHSVHLSRLSPSAPFLGSCGTTYLTTPTGYPYTFHNGVAYFHPPDMSGPTHWPARSVSGSPVMLTNSTTQMYPPQTFLYQSPTHSVPGPPQWCIPQMPVPSSPVFYVQPAELLYQPAELTLDGSCVQTPMPLMDAAVPEEPKFHPTRRAYPHCHFDAKARFSRSPHYSHERHHSVTTELSPPPAAELPK</sequence>
<dbReference type="GeneTree" id="ENSGT00530000063480"/>
<gene>
    <name evidence="5" type="primary">boll</name>
</gene>
<feature type="compositionally biased region" description="Pro residues" evidence="3">
    <location>
        <begin position="342"/>
        <end position="351"/>
    </location>
</feature>
<dbReference type="GO" id="GO:0005737">
    <property type="term" value="C:cytoplasm"/>
    <property type="evidence" value="ECO:0007669"/>
    <property type="project" value="TreeGrafter"/>
</dbReference>
<dbReference type="InterPro" id="IPR012677">
    <property type="entry name" value="Nucleotide-bd_a/b_plait_sf"/>
</dbReference>
<feature type="region of interest" description="Disordered" evidence="3">
    <location>
        <begin position="14"/>
        <end position="51"/>
    </location>
</feature>
<dbReference type="Pfam" id="PF00076">
    <property type="entry name" value="RRM_1"/>
    <property type="match status" value="1"/>
</dbReference>
<feature type="compositionally biased region" description="Basic residues" evidence="3">
    <location>
        <begin position="25"/>
        <end position="37"/>
    </location>
</feature>
<dbReference type="Ensembl" id="ENSDCDT00010014819.1">
    <property type="protein sequence ID" value="ENSDCDP00010014053.1"/>
    <property type="gene ID" value="ENSDCDG00010006451.1"/>
</dbReference>
<dbReference type="AlphaFoldDB" id="A0AAY4AZ58"/>
<dbReference type="GO" id="GO:0003730">
    <property type="term" value="F:mRNA 3'-UTR binding"/>
    <property type="evidence" value="ECO:0007669"/>
    <property type="project" value="TreeGrafter"/>
</dbReference>
<protein>
    <recommendedName>
        <fullName evidence="4">RRM domain-containing protein</fullName>
    </recommendedName>
</protein>
<dbReference type="GO" id="GO:0070935">
    <property type="term" value="P:3'-UTR-mediated mRNA stabilization"/>
    <property type="evidence" value="ECO:0007669"/>
    <property type="project" value="TreeGrafter"/>
</dbReference>
<dbReference type="InterPro" id="IPR000504">
    <property type="entry name" value="RRM_dom"/>
</dbReference>
<evidence type="ECO:0000256" key="2">
    <source>
        <dbReference type="PROSITE-ProRule" id="PRU00176"/>
    </source>
</evidence>
<evidence type="ECO:0000313" key="5">
    <source>
        <dbReference type="Ensembl" id="ENSDCDP00010014053.1"/>
    </source>
</evidence>
<proteinExistence type="predicted"/>
<dbReference type="GO" id="GO:0008494">
    <property type="term" value="F:translation activator activity"/>
    <property type="evidence" value="ECO:0007669"/>
    <property type="project" value="TreeGrafter"/>
</dbReference>
<dbReference type="PROSITE" id="PS50102">
    <property type="entry name" value="RRM"/>
    <property type="match status" value="1"/>
</dbReference>
<dbReference type="SUPFAM" id="SSF54928">
    <property type="entry name" value="RNA-binding domain, RBD"/>
    <property type="match status" value="1"/>
</dbReference>
<dbReference type="Gene3D" id="3.30.70.330">
    <property type="match status" value="1"/>
</dbReference>
<dbReference type="SMART" id="SM00360">
    <property type="entry name" value="RRM"/>
    <property type="match status" value="1"/>
</dbReference>
<reference evidence="5" key="2">
    <citation type="submission" date="2025-08" db="UniProtKB">
        <authorList>
            <consortium name="Ensembl"/>
        </authorList>
    </citation>
    <scope>IDENTIFICATION</scope>
</reference>